<dbReference type="Proteomes" id="UP000027946">
    <property type="component" value="Unassembled WGS sequence"/>
</dbReference>
<dbReference type="GO" id="GO:0046872">
    <property type="term" value="F:metal ion binding"/>
    <property type="evidence" value="ECO:0007669"/>
    <property type="project" value="UniProtKB-KW"/>
</dbReference>
<comment type="pathway">
    <text evidence="2 15">Amino-acid biosynthesis; L-tryptophan biosynthesis; L-tryptophan from chorismate: step 1/5.</text>
</comment>
<dbReference type="InterPro" id="IPR006805">
    <property type="entry name" value="Anth_synth_I_N"/>
</dbReference>
<dbReference type="Gene3D" id="3.60.120.10">
    <property type="entry name" value="Anthranilate synthase"/>
    <property type="match status" value="1"/>
</dbReference>
<dbReference type="PANTHER" id="PTHR11236">
    <property type="entry name" value="AMINOBENZOATE/ANTHRANILATE SYNTHASE"/>
    <property type="match status" value="1"/>
</dbReference>
<evidence type="ECO:0000256" key="12">
    <source>
        <dbReference type="ARBA" id="ARBA00023239"/>
    </source>
</evidence>
<evidence type="ECO:0000313" key="19">
    <source>
        <dbReference type="Proteomes" id="UP000027946"/>
    </source>
</evidence>
<comment type="catalytic activity">
    <reaction evidence="14 15">
        <text>chorismate + L-glutamine = anthranilate + pyruvate + L-glutamate + H(+)</text>
        <dbReference type="Rhea" id="RHEA:21732"/>
        <dbReference type="ChEBI" id="CHEBI:15361"/>
        <dbReference type="ChEBI" id="CHEBI:15378"/>
        <dbReference type="ChEBI" id="CHEBI:16567"/>
        <dbReference type="ChEBI" id="CHEBI:29748"/>
        <dbReference type="ChEBI" id="CHEBI:29985"/>
        <dbReference type="ChEBI" id="CHEBI:58359"/>
        <dbReference type="EC" id="4.1.3.27"/>
    </reaction>
</comment>
<dbReference type="EMBL" id="JJMM01000008">
    <property type="protein sequence ID" value="KDR95859.1"/>
    <property type="molecule type" value="Genomic_DNA"/>
</dbReference>
<keyword evidence="8 15" id="KW-0479">Metal-binding</keyword>
<dbReference type="OrthoDB" id="9803598at2"/>
<evidence type="ECO:0000313" key="18">
    <source>
        <dbReference type="EMBL" id="KDR95859.1"/>
    </source>
</evidence>
<dbReference type="SUPFAM" id="SSF56322">
    <property type="entry name" value="ADC synthase"/>
    <property type="match status" value="1"/>
</dbReference>
<gene>
    <name evidence="15 18" type="primary">trpE</name>
    <name evidence="18" type="ORF">CLIT_8c00280</name>
</gene>
<evidence type="ECO:0000259" key="17">
    <source>
        <dbReference type="Pfam" id="PF04715"/>
    </source>
</evidence>
<dbReference type="GO" id="GO:0000162">
    <property type="term" value="P:L-tryptophan biosynthetic process"/>
    <property type="evidence" value="ECO:0007669"/>
    <property type="project" value="UniProtKB-UniPathway"/>
</dbReference>
<dbReference type="InterPro" id="IPR005256">
    <property type="entry name" value="Anth_synth_I_PabB"/>
</dbReference>
<feature type="domain" description="Chorismate-utilising enzyme C-terminal" evidence="16">
    <location>
        <begin position="229"/>
        <end position="482"/>
    </location>
</feature>
<dbReference type="EC" id="4.1.3.27" evidence="5 15"/>
<dbReference type="NCBIfam" id="TIGR00564">
    <property type="entry name" value="trpE_most"/>
    <property type="match status" value="1"/>
</dbReference>
<protein>
    <recommendedName>
        <fullName evidence="6 15">Anthranilate synthase component 1</fullName>
        <ecNumber evidence="5 15">4.1.3.27</ecNumber>
    </recommendedName>
</protein>
<organism evidence="18 19">
    <name type="scientific">Peptoclostridium litorale DSM 5388</name>
    <dbReference type="NCBI Taxonomy" id="1121324"/>
    <lineage>
        <taxon>Bacteria</taxon>
        <taxon>Bacillati</taxon>
        <taxon>Bacillota</taxon>
        <taxon>Clostridia</taxon>
        <taxon>Peptostreptococcales</taxon>
        <taxon>Peptoclostridiaceae</taxon>
        <taxon>Peptoclostridium</taxon>
    </lineage>
</organism>
<dbReference type="AlphaFoldDB" id="A0A069RFP1"/>
<dbReference type="Pfam" id="PF00425">
    <property type="entry name" value="Chorismate_bind"/>
    <property type="match status" value="1"/>
</dbReference>
<dbReference type="Pfam" id="PF04715">
    <property type="entry name" value="Anth_synt_I_N"/>
    <property type="match status" value="1"/>
</dbReference>
<feature type="domain" description="Anthranilate synthase component I N-terminal" evidence="17">
    <location>
        <begin position="28"/>
        <end position="165"/>
    </location>
</feature>
<comment type="subunit">
    <text evidence="4 15">Heterotetramer consisting of two non-identical subunits: a beta subunit (TrpG) and a large alpha subunit (TrpE).</text>
</comment>
<name>A0A069RFP1_PEPLI</name>
<reference evidence="18 19" key="1">
    <citation type="submission" date="2014-03" db="EMBL/GenBank/DDBJ databases">
        <title>Genome sequence of Clostridium litorale W6, DSM 5388.</title>
        <authorList>
            <person name="Poehlein A."/>
            <person name="Jagirdar A."/>
            <person name="Khonsari B."/>
            <person name="Chibani C.M."/>
            <person name="Gutierrez Gutierrez D.A."/>
            <person name="Davydova E."/>
            <person name="Alghaithi H.S."/>
            <person name="Nair K.P."/>
            <person name="Dhamotharan K."/>
            <person name="Chandran L."/>
            <person name="G W."/>
            <person name="Daniel R."/>
        </authorList>
    </citation>
    <scope>NUCLEOTIDE SEQUENCE [LARGE SCALE GENOMIC DNA]</scope>
    <source>
        <strain evidence="18 19">W6</strain>
    </source>
</reference>
<dbReference type="PRINTS" id="PR00095">
    <property type="entry name" value="ANTSNTHASEI"/>
</dbReference>
<evidence type="ECO:0000256" key="5">
    <source>
        <dbReference type="ARBA" id="ARBA00012266"/>
    </source>
</evidence>
<dbReference type="RefSeq" id="WP_038263005.1">
    <property type="nucleotide sequence ID" value="NZ_FSRH01000008.1"/>
</dbReference>
<evidence type="ECO:0000256" key="11">
    <source>
        <dbReference type="ARBA" id="ARBA00023141"/>
    </source>
</evidence>
<dbReference type="UniPathway" id="UPA00035">
    <property type="reaction ID" value="UER00040"/>
</dbReference>
<evidence type="ECO:0000256" key="10">
    <source>
        <dbReference type="ARBA" id="ARBA00022842"/>
    </source>
</evidence>
<evidence type="ECO:0000256" key="3">
    <source>
        <dbReference type="ARBA" id="ARBA00009562"/>
    </source>
</evidence>
<sequence>MIYPSLEQFRETINNAKLATFTMEMEGDLHTPVSIFKKLCKGENTYMLESVEKGKWGKYSYIGRNPFMQIKAYGERVEIQKDGDTEVKSGSPLQIIRDVIGEYGVKEDEASVDFTGGAVGYIGYDFVRTCEKLGEPGEDDFKMPDVHLMVAKEMVAYDHERQKIKIIINIPLDEMACESAGGKDRADRIYEYAENRLSDISTEIEKPEPLQSGKEVVKKLLEYSSSETRETFMEKVLRAKEYIKDGDIFQVVLSQRLQVETDIHPIDVYRTLRTLNPSPYMYYIDYGDYQIVGSSPELLVKAVSGKLETCPIAGTRPRGETKAEDDANASELLADEKERAEHMMLVDLARNDIGRISKFGTVELTNFMEVQRYSHVMHIVSNVIGTMKDECDMFDALRACLPAGTVSGAPKVRAMQIIDELESKKRGVYAGAIGYFGFNGNMDTCIAIRTIVFKGGKAHIQAGAGVVADSDPLSEYNETLRKAQALVQAIDISRGNEQ</sequence>
<keyword evidence="10 15" id="KW-0460">Magnesium</keyword>
<evidence type="ECO:0000256" key="13">
    <source>
        <dbReference type="ARBA" id="ARBA00025634"/>
    </source>
</evidence>
<comment type="similarity">
    <text evidence="3 15">Belongs to the anthranilate synthase component I family.</text>
</comment>
<evidence type="ECO:0000256" key="8">
    <source>
        <dbReference type="ARBA" id="ARBA00022723"/>
    </source>
</evidence>
<evidence type="ECO:0000256" key="9">
    <source>
        <dbReference type="ARBA" id="ARBA00022822"/>
    </source>
</evidence>
<evidence type="ECO:0000256" key="14">
    <source>
        <dbReference type="ARBA" id="ARBA00047683"/>
    </source>
</evidence>
<dbReference type="InterPro" id="IPR005801">
    <property type="entry name" value="ADC_synthase"/>
</dbReference>
<evidence type="ECO:0000256" key="6">
    <source>
        <dbReference type="ARBA" id="ARBA00020653"/>
    </source>
</evidence>
<keyword evidence="7 15" id="KW-0028">Amino-acid biosynthesis</keyword>
<evidence type="ECO:0000256" key="15">
    <source>
        <dbReference type="RuleBase" id="RU364045"/>
    </source>
</evidence>
<dbReference type="PANTHER" id="PTHR11236:SF48">
    <property type="entry name" value="ISOCHORISMATE SYNTHASE MENF"/>
    <property type="match status" value="1"/>
</dbReference>
<keyword evidence="9 15" id="KW-0822">Tryptophan biosynthesis</keyword>
<comment type="cofactor">
    <cofactor evidence="1 15">
        <name>Mg(2+)</name>
        <dbReference type="ChEBI" id="CHEBI:18420"/>
    </cofactor>
</comment>
<evidence type="ECO:0000256" key="4">
    <source>
        <dbReference type="ARBA" id="ARBA00011575"/>
    </source>
</evidence>
<dbReference type="eggNOG" id="COG0147">
    <property type="taxonomic scope" value="Bacteria"/>
</dbReference>
<evidence type="ECO:0000256" key="1">
    <source>
        <dbReference type="ARBA" id="ARBA00001946"/>
    </source>
</evidence>
<dbReference type="GO" id="GO:0004049">
    <property type="term" value="F:anthranilate synthase activity"/>
    <property type="evidence" value="ECO:0007669"/>
    <property type="project" value="UniProtKB-EC"/>
</dbReference>
<keyword evidence="12 15" id="KW-0456">Lyase</keyword>
<comment type="function">
    <text evidence="13 15">Part of a heterotetrameric complex that catalyzes the two-step biosynthesis of anthranilate, an intermediate in the biosynthesis of L-tryptophan. In the first step, the glutamine-binding beta subunit (TrpG) of anthranilate synthase (AS) provides the glutamine amidotransferase activity which generates ammonia as a substrate that, along with chorismate, is used in the second step, catalyzed by the large alpha subunit of AS (TrpE) to produce anthranilate. In the absence of TrpG, TrpE can synthesize anthranilate directly from chorismate and high concentrations of ammonia.</text>
</comment>
<keyword evidence="11 15" id="KW-0057">Aromatic amino acid biosynthesis</keyword>
<evidence type="ECO:0000259" key="16">
    <source>
        <dbReference type="Pfam" id="PF00425"/>
    </source>
</evidence>
<comment type="caution">
    <text evidence="18">The sequence shown here is derived from an EMBL/GenBank/DDBJ whole genome shotgun (WGS) entry which is preliminary data.</text>
</comment>
<keyword evidence="19" id="KW-1185">Reference proteome</keyword>
<proteinExistence type="inferred from homology"/>
<dbReference type="STRING" id="1121324.CLIT_8c00280"/>
<accession>A0A069RFP1</accession>
<evidence type="ECO:0000256" key="7">
    <source>
        <dbReference type="ARBA" id="ARBA00022605"/>
    </source>
</evidence>
<evidence type="ECO:0000256" key="2">
    <source>
        <dbReference type="ARBA" id="ARBA00004873"/>
    </source>
</evidence>
<dbReference type="InterPro" id="IPR015890">
    <property type="entry name" value="Chorismate_C"/>
</dbReference>
<dbReference type="InterPro" id="IPR019999">
    <property type="entry name" value="Anth_synth_I-like"/>
</dbReference>